<keyword evidence="1" id="KW-0472">Membrane</keyword>
<evidence type="ECO:0000256" key="1">
    <source>
        <dbReference type="SAM" id="Phobius"/>
    </source>
</evidence>
<evidence type="ECO:0000313" key="2">
    <source>
        <dbReference type="EMBL" id="SFS10678.1"/>
    </source>
</evidence>
<dbReference type="EMBL" id="FOZM01000001">
    <property type="protein sequence ID" value="SFS10678.1"/>
    <property type="molecule type" value="Genomic_DNA"/>
</dbReference>
<protein>
    <recommendedName>
        <fullName evidence="4">Component of SufBCD complex</fullName>
    </recommendedName>
</protein>
<feature type="transmembrane region" description="Helical" evidence="1">
    <location>
        <begin position="102"/>
        <end position="125"/>
    </location>
</feature>
<feature type="transmembrane region" description="Helical" evidence="1">
    <location>
        <begin position="75"/>
        <end position="96"/>
    </location>
</feature>
<keyword evidence="1" id="KW-1133">Transmembrane helix</keyword>
<name>A0A1I6M4W8_9RHOB</name>
<feature type="transmembrane region" description="Helical" evidence="1">
    <location>
        <begin position="146"/>
        <end position="165"/>
    </location>
</feature>
<organism evidence="2 3">
    <name type="scientific">Yoonia litorea</name>
    <dbReference type="NCBI Taxonomy" id="1123755"/>
    <lineage>
        <taxon>Bacteria</taxon>
        <taxon>Pseudomonadati</taxon>
        <taxon>Pseudomonadota</taxon>
        <taxon>Alphaproteobacteria</taxon>
        <taxon>Rhodobacterales</taxon>
        <taxon>Paracoccaceae</taxon>
        <taxon>Yoonia</taxon>
    </lineage>
</organism>
<sequence>MDLTEAIARFIALDTFDNVWFWAAVIVSWSVACQWLIGVPFDMLLRARRGSAQEMADLEALVDINVRRIMWFQRVAGAGFAGLTAFFLAGTALLAFGYRFEFAIGVFVLAGPLVAIAAMNLQLAMSLHQTPLRGQELVARLYRVRLWTQVAAAASLFMISVFGMAHNVSSSNFF</sequence>
<dbReference type="Proteomes" id="UP000198926">
    <property type="component" value="Unassembled WGS sequence"/>
</dbReference>
<dbReference type="OrthoDB" id="7847071at2"/>
<dbReference type="RefSeq" id="WP_090205268.1">
    <property type="nucleotide sequence ID" value="NZ_FOZM01000001.1"/>
</dbReference>
<dbReference type="STRING" id="1123755.SAMN05444714_1232"/>
<feature type="transmembrane region" description="Helical" evidence="1">
    <location>
        <begin position="20"/>
        <end position="45"/>
    </location>
</feature>
<keyword evidence="3" id="KW-1185">Reference proteome</keyword>
<keyword evidence="1" id="KW-0812">Transmembrane</keyword>
<evidence type="ECO:0000313" key="3">
    <source>
        <dbReference type="Proteomes" id="UP000198926"/>
    </source>
</evidence>
<proteinExistence type="predicted"/>
<gene>
    <name evidence="2" type="ORF">SAMN05444714_1232</name>
</gene>
<accession>A0A1I6M4W8</accession>
<evidence type="ECO:0008006" key="4">
    <source>
        <dbReference type="Google" id="ProtNLM"/>
    </source>
</evidence>
<dbReference type="AlphaFoldDB" id="A0A1I6M4W8"/>
<reference evidence="2 3" key="1">
    <citation type="submission" date="2016-10" db="EMBL/GenBank/DDBJ databases">
        <authorList>
            <person name="de Groot N.N."/>
        </authorList>
    </citation>
    <scope>NUCLEOTIDE SEQUENCE [LARGE SCALE GENOMIC DNA]</scope>
    <source>
        <strain evidence="2 3">DSM 29433</strain>
    </source>
</reference>